<protein>
    <submittedName>
        <fullName evidence="1">Uncharacterized protein</fullName>
    </submittedName>
</protein>
<evidence type="ECO:0000313" key="2">
    <source>
        <dbReference type="Proteomes" id="UP000015102"/>
    </source>
</evidence>
<accession>T1GMX4</accession>
<dbReference type="EMBL" id="CAQQ02157863">
    <property type="status" value="NOT_ANNOTATED_CDS"/>
    <property type="molecule type" value="Genomic_DNA"/>
</dbReference>
<sequence length="63" mass="7541">MCSIPLEEAKRPETWLVLTYINFLARMFEGINRCKIYFIKGYYFISKGPYLKTADFKSFEKMV</sequence>
<name>T1GMX4_MEGSC</name>
<proteinExistence type="predicted"/>
<dbReference type="Proteomes" id="UP000015102">
    <property type="component" value="Unassembled WGS sequence"/>
</dbReference>
<organism evidence="1 2">
    <name type="scientific">Megaselia scalaris</name>
    <name type="common">Humpbacked fly</name>
    <name type="synonym">Phora scalaris</name>
    <dbReference type="NCBI Taxonomy" id="36166"/>
    <lineage>
        <taxon>Eukaryota</taxon>
        <taxon>Metazoa</taxon>
        <taxon>Ecdysozoa</taxon>
        <taxon>Arthropoda</taxon>
        <taxon>Hexapoda</taxon>
        <taxon>Insecta</taxon>
        <taxon>Pterygota</taxon>
        <taxon>Neoptera</taxon>
        <taxon>Endopterygota</taxon>
        <taxon>Diptera</taxon>
        <taxon>Brachycera</taxon>
        <taxon>Muscomorpha</taxon>
        <taxon>Platypezoidea</taxon>
        <taxon>Phoridae</taxon>
        <taxon>Megaseliini</taxon>
        <taxon>Megaselia</taxon>
    </lineage>
</organism>
<dbReference type="EMBL" id="CAQQ02157862">
    <property type="status" value="NOT_ANNOTATED_CDS"/>
    <property type="molecule type" value="Genomic_DNA"/>
</dbReference>
<reference evidence="1" key="2">
    <citation type="submission" date="2015-06" db="UniProtKB">
        <authorList>
            <consortium name="EnsemblMetazoa"/>
        </authorList>
    </citation>
    <scope>IDENTIFICATION</scope>
</reference>
<keyword evidence="2" id="KW-1185">Reference proteome</keyword>
<dbReference type="AlphaFoldDB" id="T1GMX4"/>
<reference evidence="2" key="1">
    <citation type="submission" date="2013-02" db="EMBL/GenBank/DDBJ databases">
        <authorList>
            <person name="Hughes D."/>
        </authorList>
    </citation>
    <scope>NUCLEOTIDE SEQUENCE</scope>
    <source>
        <strain>Durham</strain>
        <strain evidence="2">NC isolate 2 -- Noor lab</strain>
    </source>
</reference>
<dbReference type="EnsemblMetazoa" id="MESCA004908-RA">
    <property type="protein sequence ID" value="MESCA004908-PA"/>
    <property type="gene ID" value="MESCA004908"/>
</dbReference>
<dbReference type="HOGENOM" id="CLU_2888341_0_0_1"/>
<evidence type="ECO:0000313" key="1">
    <source>
        <dbReference type="EnsemblMetazoa" id="MESCA004908-PA"/>
    </source>
</evidence>